<accession>A0ACB1AW06</accession>
<name>A0ACB1AW06_MELEN</name>
<evidence type="ECO:0000313" key="2">
    <source>
        <dbReference type="Proteomes" id="UP001497535"/>
    </source>
</evidence>
<gene>
    <name evidence="1" type="ORF">MENTE1834_LOCUS42649</name>
</gene>
<dbReference type="EMBL" id="CAVMJV010000113">
    <property type="protein sequence ID" value="CAK5102945.1"/>
    <property type="molecule type" value="Genomic_DNA"/>
</dbReference>
<protein>
    <submittedName>
        <fullName evidence="1">Uncharacterized protein</fullName>
    </submittedName>
</protein>
<dbReference type="Proteomes" id="UP001497535">
    <property type="component" value="Unassembled WGS sequence"/>
</dbReference>
<organism evidence="1 2">
    <name type="scientific">Meloidogyne enterolobii</name>
    <name type="common">Root-knot nematode worm</name>
    <name type="synonym">Meloidogyne mayaguensis</name>
    <dbReference type="NCBI Taxonomy" id="390850"/>
    <lineage>
        <taxon>Eukaryota</taxon>
        <taxon>Metazoa</taxon>
        <taxon>Ecdysozoa</taxon>
        <taxon>Nematoda</taxon>
        <taxon>Chromadorea</taxon>
        <taxon>Rhabditida</taxon>
        <taxon>Tylenchina</taxon>
        <taxon>Tylenchomorpha</taxon>
        <taxon>Tylenchoidea</taxon>
        <taxon>Meloidogynidae</taxon>
        <taxon>Meloidogyninae</taxon>
        <taxon>Meloidogyne</taxon>
    </lineage>
</organism>
<comment type="caution">
    <text evidence="1">The sequence shown here is derived from an EMBL/GenBank/DDBJ whole genome shotgun (WGS) entry which is preliminary data.</text>
</comment>
<reference evidence="1" key="1">
    <citation type="submission" date="2023-11" db="EMBL/GenBank/DDBJ databases">
        <authorList>
            <person name="Poullet M."/>
        </authorList>
    </citation>
    <scope>NUCLEOTIDE SEQUENCE</scope>
    <source>
        <strain evidence="1">E1834</strain>
    </source>
</reference>
<proteinExistence type="predicted"/>
<keyword evidence="2" id="KW-1185">Reference proteome</keyword>
<evidence type="ECO:0000313" key="1">
    <source>
        <dbReference type="EMBL" id="CAK5102945.1"/>
    </source>
</evidence>
<sequence>MEGDPNYCYLLNNTYGFDIFLSRWYNNTTEHKRELNSRLVQNYLYGKNFTQNLPDIMMKVYNADNLTVVADAIKKEKPGIISPQHFRCGLILRTFASWPLISCPEIIYRKSNYGRGLLDASPVFSYRKSGGITHVCEDYRFIFFI</sequence>